<feature type="chain" id="PRO_5037533422" evidence="1">
    <location>
        <begin position="29"/>
        <end position="102"/>
    </location>
</feature>
<comment type="caution">
    <text evidence="2">The sequence shown here is derived from an EMBL/GenBank/DDBJ whole genome shotgun (WGS) entry which is preliminary data.</text>
</comment>
<feature type="signal peptide" evidence="1">
    <location>
        <begin position="1"/>
        <end position="28"/>
    </location>
</feature>
<keyword evidence="1" id="KW-0732">Signal</keyword>
<reference evidence="2" key="1">
    <citation type="submission" date="2021-03" db="EMBL/GenBank/DDBJ databases">
        <title>Microbacterium sp. nov., a novel actinobacterium isolated from cow dung.</title>
        <authorList>
            <person name="Zhang L."/>
        </authorList>
    </citation>
    <scope>NUCLEOTIDE SEQUENCE</scope>
    <source>
        <strain evidence="2">NEAU-LLB</strain>
    </source>
</reference>
<name>A0A939TQF9_9MICO</name>
<dbReference type="Pfam" id="PF09683">
    <property type="entry name" value="Lactococcin_972"/>
    <property type="match status" value="1"/>
</dbReference>
<organism evidence="2 3">
    <name type="scientific">Microbacterium stercoris</name>
    <dbReference type="NCBI Taxonomy" id="2820289"/>
    <lineage>
        <taxon>Bacteria</taxon>
        <taxon>Bacillati</taxon>
        <taxon>Actinomycetota</taxon>
        <taxon>Actinomycetes</taxon>
        <taxon>Micrococcales</taxon>
        <taxon>Microbacteriaceae</taxon>
        <taxon>Microbacterium</taxon>
    </lineage>
</organism>
<accession>A0A939TQF9</accession>
<evidence type="ECO:0000256" key="1">
    <source>
        <dbReference type="SAM" id="SignalP"/>
    </source>
</evidence>
<dbReference type="InterPro" id="IPR006540">
    <property type="entry name" value="Lactococcin_972"/>
</dbReference>
<dbReference type="NCBIfam" id="TIGR01653">
    <property type="entry name" value="lactococcin_972"/>
    <property type="match status" value="1"/>
</dbReference>
<proteinExistence type="predicted"/>
<evidence type="ECO:0000313" key="3">
    <source>
        <dbReference type="Proteomes" id="UP000680132"/>
    </source>
</evidence>
<gene>
    <name evidence="2" type="ORF">J5V96_06065</name>
</gene>
<protein>
    <submittedName>
        <fullName evidence="2">Lactococcin 972 family bacteriocin</fullName>
    </submittedName>
</protein>
<dbReference type="AlphaFoldDB" id="A0A939TQF9"/>
<dbReference type="Gene3D" id="2.60.40.2850">
    <property type="match status" value="1"/>
</dbReference>
<evidence type="ECO:0000313" key="2">
    <source>
        <dbReference type="EMBL" id="MBO3663076.1"/>
    </source>
</evidence>
<dbReference type="RefSeq" id="WP_208501731.1">
    <property type="nucleotide sequence ID" value="NZ_JAGFOA010000002.1"/>
</dbReference>
<sequence>MKKKSLGTILAVGVGLTFAVASPVAANAALEYPAGGTWYYGVTGNSVYSHYYHNTKTHKATACGAQDLSGWCQTTGWKSRGVAALANQPAKISGNTAYYNVS</sequence>
<keyword evidence="3" id="KW-1185">Reference proteome</keyword>
<dbReference type="EMBL" id="JAGFOA010000002">
    <property type="protein sequence ID" value="MBO3663076.1"/>
    <property type="molecule type" value="Genomic_DNA"/>
</dbReference>
<dbReference type="Proteomes" id="UP000680132">
    <property type="component" value="Unassembled WGS sequence"/>
</dbReference>